<sequence length="125" mass="13823">MSYEPFPTGQAPLVPRDDERNWAMASHVLSFVSAWFALGLFAPLIVMLVKGGSSPFVRRHAVESLNFQINALVYTVVFGLLIFLGIGLVLLPLYGVFYVVCVITGTVRASQGVDYRYPLTLRLIS</sequence>
<proteinExistence type="predicted"/>
<reference evidence="6 7" key="1">
    <citation type="submission" date="2016-10" db="EMBL/GenBank/DDBJ databases">
        <authorList>
            <person name="de Groot N.N."/>
        </authorList>
    </citation>
    <scope>NUCLEOTIDE SEQUENCE [LARGE SCALE GENOMIC DNA]</scope>
    <source>
        <strain evidence="6 7">CGMCC 4.3143</strain>
    </source>
</reference>
<keyword evidence="7" id="KW-1185">Reference proteome</keyword>
<feature type="transmembrane region" description="Helical" evidence="5">
    <location>
        <begin position="28"/>
        <end position="50"/>
    </location>
</feature>
<comment type="subcellular location">
    <subcellularLocation>
        <location evidence="1">Membrane</location>
        <topology evidence="1">Multi-pass membrane protein</topology>
    </subcellularLocation>
</comment>
<feature type="transmembrane region" description="Helical" evidence="5">
    <location>
        <begin position="71"/>
        <end position="100"/>
    </location>
</feature>
<protein>
    <recommendedName>
        <fullName evidence="8">DUF4870 domain-containing protein</fullName>
    </recommendedName>
</protein>
<dbReference type="InterPro" id="IPR019109">
    <property type="entry name" value="MamF_MmsF"/>
</dbReference>
<keyword evidence="2 5" id="KW-0812">Transmembrane</keyword>
<evidence type="ECO:0000256" key="2">
    <source>
        <dbReference type="ARBA" id="ARBA00022692"/>
    </source>
</evidence>
<dbReference type="RefSeq" id="WP_237194633.1">
    <property type="nucleotide sequence ID" value="NZ_FNBE01000027.1"/>
</dbReference>
<dbReference type="AlphaFoldDB" id="A0A1G8DN66"/>
<dbReference type="Pfam" id="PF09685">
    <property type="entry name" value="MamF_MmsF"/>
    <property type="match status" value="1"/>
</dbReference>
<dbReference type="STRING" id="366584.SAMN05216377_12728"/>
<accession>A0A1G8DN66</accession>
<evidence type="ECO:0000256" key="5">
    <source>
        <dbReference type="SAM" id="Phobius"/>
    </source>
</evidence>
<evidence type="ECO:0000256" key="4">
    <source>
        <dbReference type="ARBA" id="ARBA00023136"/>
    </source>
</evidence>
<keyword evidence="4 5" id="KW-0472">Membrane</keyword>
<evidence type="ECO:0008006" key="8">
    <source>
        <dbReference type="Google" id="ProtNLM"/>
    </source>
</evidence>
<evidence type="ECO:0000313" key="6">
    <source>
        <dbReference type="EMBL" id="SDH59133.1"/>
    </source>
</evidence>
<evidence type="ECO:0000256" key="1">
    <source>
        <dbReference type="ARBA" id="ARBA00004141"/>
    </source>
</evidence>
<gene>
    <name evidence="6" type="ORF">SAMN05216377_12728</name>
</gene>
<dbReference type="Proteomes" id="UP000198967">
    <property type="component" value="Unassembled WGS sequence"/>
</dbReference>
<organism evidence="6 7">
    <name type="scientific">Pseudonocardia oroxyli</name>
    <dbReference type="NCBI Taxonomy" id="366584"/>
    <lineage>
        <taxon>Bacteria</taxon>
        <taxon>Bacillati</taxon>
        <taxon>Actinomycetota</taxon>
        <taxon>Actinomycetes</taxon>
        <taxon>Pseudonocardiales</taxon>
        <taxon>Pseudonocardiaceae</taxon>
        <taxon>Pseudonocardia</taxon>
    </lineage>
</organism>
<evidence type="ECO:0000256" key="3">
    <source>
        <dbReference type="ARBA" id="ARBA00022989"/>
    </source>
</evidence>
<keyword evidence="3 5" id="KW-1133">Transmembrane helix</keyword>
<dbReference type="EMBL" id="FNBE01000027">
    <property type="protein sequence ID" value="SDH59133.1"/>
    <property type="molecule type" value="Genomic_DNA"/>
</dbReference>
<evidence type="ECO:0000313" key="7">
    <source>
        <dbReference type="Proteomes" id="UP000198967"/>
    </source>
</evidence>
<name>A0A1G8DN66_PSEOR</name>